<dbReference type="STRING" id="45607.A0A2T0FD41"/>
<gene>
    <name evidence="3" type="ORF">B9G98_00542</name>
</gene>
<keyword evidence="4" id="KW-1185">Reference proteome</keyword>
<dbReference type="Gene3D" id="1.25.10.10">
    <property type="entry name" value="Leucine-rich Repeat Variant"/>
    <property type="match status" value="1"/>
</dbReference>
<dbReference type="PANTHER" id="PTHR13357">
    <property type="entry name" value="SH3 ADAPTER PROTEIN SPIN90 NCK INTERACTING PROTEIN WITH SH3 DOMAIN"/>
    <property type="match status" value="1"/>
</dbReference>
<proteinExistence type="predicted"/>
<evidence type="ECO:0000313" key="4">
    <source>
        <dbReference type="Proteomes" id="UP000238350"/>
    </source>
</evidence>
<sequence length="429" mass="48082">MTVWDDLEDIMATKTTDVMQVGQIIDLYLDVLAESLALSRFKCAHALRGADIFLESDVMQAHTTYCRRRLVALLTTKIDQPSEYMASLGAIVLKDIEQYSAPVGQMVAESGAVPQVVATLWLFRHTDRSTTLIYTGILYRLCITKNLPVSDLHSLTYDLIEYLYFRVCENEDDPEDADDDTLLLLLALNEQYAAQSVRENKVVNVLKSNLLKYRAVGGKIVLLANRTSSTPTKVLVCKFLYYIFTTPETLNFIYTNDLKVLVEVLLRELSDLSTEADDLRQMYLRVLHVLLENTTIFEEKFKQSDIVSVLRSSAESSSGETRRIAERCLNIEWLQWSRHGSCVSISSEEASRLGSDSEHSSEEEDSPGPSPSRTRSPLPSPPYPVTLRGKPLPPPPRSSKIRPSSATNVALAGSNLPPPPPPQRLRKQT</sequence>
<dbReference type="GO" id="GO:0051666">
    <property type="term" value="P:actin cortical patch localization"/>
    <property type="evidence" value="ECO:0007669"/>
    <property type="project" value="TreeGrafter"/>
</dbReference>
<comment type="caution">
    <text evidence="3">The sequence shown here is derived from an EMBL/GenBank/DDBJ whole genome shotgun (WGS) entry which is preliminary data.</text>
</comment>
<evidence type="ECO:0000313" key="3">
    <source>
        <dbReference type="EMBL" id="PRT52922.1"/>
    </source>
</evidence>
<dbReference type="AlphaFoldDB" id="A0A2T0FD41"/>
<dbReference type="InterPro" id="IPR011989">
    <property type="entry name" value="ARM-like"/>
</dbReference>
<dbReference type="GO" id="GO:0000147">
    <property type="term" value="P:actin cortical patch assembly"/>
    <property type="evidence" value="ECO:0007669"/>
    <property type="project" value="TreeGrafter"/>
</dbReference>
<dbReference type="SUPFAM" id="SSF48371">
    <property type="entry name" value="ARM repeat"/>
    <property type="match status" value="1"/>
</dbReference>
<dbReference type="GO" id="GO:0030479">
    <property type="term" value="C:actin cortical patch"/>
    <property type="evidence" value="ECO:0007669"/>
    <property type="project" value="TreeGrafter"/>
</dbReference>
<protein>
    <submittedName>
        <fullName evidence="3">Protein dip1</fullName>
    </submittedName>
</protein>
<evidence type="ECO:0000256" key="1">
    <source>
        <dbReference type="SAM" id="MobiDB-lite"/>
    </source>
</evidence>
<dbReference type="GeneID" id="36514291"/>
<dbReference type="InterPro" id="IPR018556">
    <property type="entry name" value="SPIN90/Ldb17_LRD"/>
</dbReference>
<dbReference type="RefSeq" id="XP_024662868.1">
    <property type="nucleotide sequence ID" value="XM_024807100.1"/>
</dbReference>
<feature type="domain" description="SPIN90/Ldb17 leucine-rich" evidence="2">
    <location>
        <begin position="178"/>
        <end position="306"/>
    </location>
</feature>
<dbReference type="InterPro" id="IPR016024">
    <property type="entry name" value="ARM-type_fold"/>
</dbReference>
<name>A0A2T0FD41_9ASCO</name>
<reference evidence="3 4" key="1">
    <citation type="submission" date="2017-04" db="EMBL/GenBank/DDBJ databases">
        <title>Genome sequencing of [Candida] sorbophila.</title>
        <authorList>
            <person name="Ahn J.O."/>
        </authorList>
    </citation>
    <scope>NUCLEOTIDE SEQUENCE [LARGE SCALE GENOMIC DNA]</scope>
    <source>
        <strain evidence="3 4">DS02</strain>
    </source>
</reference>
<evidence type="ECO:0000259" key="2">
    <source>
        <dbReference type="Pfam" id="PF09431"/>
    </source>
</evidence>
<dbReference type="GO" id="GO:0071933">
    <property type="term" value="F:Arp2/3 complex binding"/>
    <property type="evidence" value="ECO:0007669"/>
    <property type="project" value="TreeGrafter"/>
</dbReference>
<dbReference type="Proteomes" id="UP000238350">
    <property type="component" value="Unassembled WGS sequence"/>
</dbReference>
<accession>A0A2T0FD41</accession>
<feature type="compositionally biased region" description="Basic and acidic residues" evidence="1">
    <location>
        <begin position="349"/>
        <end position="360"/>
    </location>
</feature>
<dbReference type="Pfam" id="PF09431">
    <property type="entry name" value="SPIN90_LRD"/>
    <property type="match status" value="1"/>
</dbReference>
<dbReference type="InterPro" id="IPR030125">
    <property type="entry name" value="SPIN90/Ldb17"/>
</dbReference>
<dbReference type="PANTHER" id="PTHR13357:SF1">
    <property type="entry name" value="NCK-INTERACTING PROTEIN WITH SH3 DOMAIN"/>
    <property type="match status" value="1"/>
</dbReference>
<dbReference type="OrthoDB" id="445362at2759"/>
<feature type="region of interest" description="Disordered" evidence="1">
    <location>
        <begin position="347"/>
        <end position="429"/>
    </location>
</feature>
<dbReference type="GO" id="GO:0006897">
    <property type="term" value="P:endocytosis"/>
    <property type="evidence" value="ECO:0007669"/>
    <property type="project" value="TreeGrafter"/>
</dbReference>
<organism evidence="3 4">
    <name type="scientific">Wickerhamiella sorbophila</name>
    <dbReference type="NCBI Taxonomy" id="45607"/>
    <lineage>
        <taxon>Eukaryota</taxon>
        <taxon>Fungi</taxon>
        <taxon>Dikarya</taxon>
        <taxon>Ascomycota</taxon>
        <taxon>Saccharomycotina</taxon>
        <taxon>Dipodascomycetes</taxon>
        <taxon>Dipodascales</taxon>
        <taxon>Trichomonascaceae</taxon>
        <taxon>Wickerhamiella</taxon>
    </lineage>
</organism>
<dbReference type="EMBL" id="NDIQ01000001">
    <property type="protein sequence ID" value="PRT52922.1"/>
    <property type="molecule type" value="Genomic_DNA"/>
</dbReference>